<accession>A0A5N6WS61</accession>
<dbReference type="EMBL" id="ML741826">
    <property type="protein sequence ID" value="KAE8323694.1"/>
    <property type="molecule type" value="Genomic_DNA"/>
</dbReference>
<dbReference type="Proteomes" id="UP000325945">
    <property type="component" value="Unassembled WGS sequence"/>
</dbReference>
<organism evidence="1 2">
    <name type="scientific">Aspergillus sergii</name>
    <dbReference type="NCBI Taxonomy" id="1034303"/>
    <lineage>
        <taxon>Eukaryota</taxon>
        <taxon>Fungi</taxon>
        <taxon>Dikarya</taxon>
        <taxon>Ascomycota</taxon>
        <taxon>Pezizomycotina</taxon>
        <taxon>Eurotiomycetes</taxon>
        <taxon>Eurotiomycetidae</taxon>
        <taxon>Eurotiales</taxon>
        <taxon>Aspergillaceae</taxon>
        <taxon>Aspergillus</taxon>
        <taxon>Aspergillus subgen. Circumdati</taxon>
    </lineage>
</organism>
<reference evidence="2" key="1">
    <citation type="submission" date="2019-04" db="EMBL/GenBank/DDBJ databases">
        <title>Friends and foes A comparative genomics studyof 23 Aspergillus species from section Flavi.</title>
        <authorList>
            <consortium name="DOE Joint Genome Institute"/>
            <person name="Kjaerbolling I."/>
            <person name="Vesth T."/>
            <person name="Frisvad J.C."/>
            <person name="Nybo J.L."/>
            <person name="Theobald S."/>
            <person name="Kildgaard S."/>
            <person name="Isbrandt T."/>
            <person name="Kuo A."/>
            <person name="Sato A."/>
            <person name="Lyhne E.K."/>
            <person name="Kogle M.E."/>
            <person name="Wiebenga A."/>
            <person name="Kun R.S."/>
            <person name="Lubbers R.J."/>
            <person name="Makela M.R."/>
            <person name="Barry K."/>
            <person name="Chovatia M."/>
            <person name="Clum A."/>
            <person name="Daum C."/>
            <person name="Haridas S."/>
            <person name="He G."/>
            <person name="LaButti K."/>
            <person name="Lipzen A."/>
            <person name="Mondo S."/>
            <person name="Riley R."/>
            <person name="Salamov A."/>
            <person name="Simmons B.A."/>
            <person name="Magnuson J.K."/>
            <person name="Henrissat B."/>
            <person name="Mortensen U.H."/>
            <person name="Larsen T.O."/>
            <person name="Devries R.P."/>
            <person name="Grigoriev I.V."/>
            <person name="Machida M."/>
            <person name="Baker S.E."/>
            <person name="Andersen M.R."/>
        </authorList>
    </citation>
    <scope>NUCLEOTIDE SEQUENCE [LARGE SCALE GENOMIC DNA]</scope>
    <source>
        <strain evidence="2">CBS 130017</strain>
    </source>
</reference>
<evidence type="ECO:0000313" key="1">
    <source>
        <dbReference type="EMBL" id="KAE8323694.1"/>
    </source>
</evidence>
<evidence type="ECO:0000313" key="2">
    <source>
        <dbReference type="Proteomes" id="UP000325945"/>
    </source>
</evidence>
<protein>
    <submittedName>
        <fullName evidence="1">Uncharacterized protein</fullName>
    </submittedName>
</protein>
<keyword evidence="2" id="KW-1185">Reference proteome</keyword>
<gene>
    <name evidence="1" type="ORF">BDV39DRAFT_181662</name>
</gene>
<proteinExistence type="predicted"/>
<dbReference type="AlphaFoldDB" id="A0A5N6WS61"/>
<name>A0A5N6WS61_9EURO</name>
<sequence>MSRMPSSTANVEYAPTWIPPLASETKDEDTQRIGVAKFVQDVIIHSKEERAMGPIVPVVGVTNVDLGIVSNHGRRLTTGLRGKGLASDRV</sequence>